<feature type="transmembrane region" description="Helical" evidence="1">
    <location>
        <begin position="127"/>
        <end position="145"/>
    </location>
</feature>
<reference evidence="2 3" key="1">
    <citation type="submission" date="2019-10" db="EMBL/GenBank/DDBJ databases">
        <authorList>
            <person name="Dong K."/>
        </authorList>
    </citation>
    <scope>NUCLEOTIDE SEQUENCE [LARGE SCALE GENOMIC DNA]</scope>
    <source>
        <strain evidence="3">dk4302</strain>
    </source>
</reference>
<dbReference type="Proteomes" id="UP000326921">
    <property type="component" value="Chromosome"/>
</dbReference>
<evidence type="ECO:0000256" key="1">
    <source>
        <dbReference type="SAM" id="Phobius"/>
    </source>
</evidence>
<sequence length="229" mass="26865">MVKKRVLQGLSDRQLERYIASDSRYVSEAVELAFEILQSRNRVFTEEEILAVQALIDKKKEEEKVEELQDYRTIKDEYYTDDPSSIALYSDYLVYVFNLIFGFPFATGLQVWNFVKLEKYQAIIPTILYGIVFTGIQWFSMPYMIQLRDAWDFRRNGIIVLLIPAIGCLGFYLLKKLYYPKGEKYRTKSFLPALIICAVLSLLYRFYLKDTIGHGIELSVFLEILNGRH</sequence>
<organism evidence="2 3">
    <name type="scientific">Sphingobacterium zhuxiongii</name>
    <dbReference type="NCBI Taxonomy" id="2662364"/>
    <lineage>
        <taxon>Bacteria</taxon>
        <taxon>Pseudomonadati</taxon>
        <taxon>Bacteroidota</taxon>
        <taxon>Sphingobacteriia</taxon>
        <taxon>Sphingobacteriales</taxon>
        <taxon>Sphingobacteriaceae</taxon>
        <taxon>Sphingobacterium</taxon>
    </lineage>
</organism>
<keyword evidence="1" id="KW-0472">Membrane</keyword>
<dbReference type="AlphaFoldDB" id="A0A5Q0QEU3"/>
<feature type="transmembrane region" description="Helical" evidence="1">
    <location>
        <begin position="157"/>
        <end position="178"/>
    </location>
</feature>
<gene>
    <name evidence="2" type="ORF">GFH32_08090</name>
</gene>
<proteinExistence type="predicted"/>
<keyword evidence="3" id="KW-1185">Reference proteome</keyword>
<dbReference type="KEGG" id="sphe:GFH32_08090"/>
<dbReference type="EMBL" id="CP045652">
    <property type="protein sequence ID" value="QGA26288.1"/>
    <property type="molecule type" value="Genomic_DNA"/>
</dbReference>
<evidence type="ECO:0000313" key="2">
    <source>
        <dbReference type="EMBL" id="QGA26288.1"/>
    </source>
</evidence>
<feature type="transmembrane region" description="Helical" evidence="1">
    <location>
        <begin position="190"/>
        <end position="208"/>
    </location>
</feature>
<accession>A0A5Q0QEU3</accession>
<keyword evidence="1" id="KW-0812">Transmembrane</keyword>
<name>A0A5Q0QEU3_9SPHI</name>
<dbReference type="RefSeq" id="WP_153510992.1">
    <property type="nucleotide sequence ID" value="NZ_CP045652.1"/>
</dbReference>
<evidence type="ECO:0000313" key="3">
    <source>
        <dbReference type="Proteomes" id="UP000326921"/>
    </source>
</evidence>
<protein>
    <submittedName>
        <fullName evidence="2">Uncharacterized protein</fullName>
    </submittedName>
</protein>
<keyword evidence="1" id="KW-1133">Transmembrane helix</keyword>
<feature type="transmembrane region" description="Helical" evidence="1">
    <location>
        <begin position="92"/>
        <end position="115"/>
    </location>
</feature>